<evidence type="ECO:0000313" key="2">
    <source>
        <dbReference type="EMBL" id="CAE0315411.1"/>
    </source>
</evidence>
<name>A0A7S3MQM0_9SPIT</name>
<sequence>MHVGQAHVPAHATAHAPAHAPAHATPAHAAPMHHETATATAHHLAAVQHKPASGASKKAPAKPVKIDAKKAPHPAPHHKESITGPGPKPSKKATATKKPLLSVKH</sequence>
<feature type="compositionally biased region" description="Low complexity" evidence="1">
    <location>
        <begin position="37"/>
        <end position="63"/>
    </location>
</feature>
<dbReference type="AlphaFoldDB" id="A0A7S3MQM0"/>
<accession>A0A7S3MQM0</accession>
<feature type="compositionally biased region" description="Low complexity" evidence="1">
    <location>
        <begin position="1"/>
        <end position="30"/>
    </location>
</feature>
<dbReference type="EMBL" id="HBIE01034180">
    <property type="protein sequence ID" value="CAE0315411.1"/>
    <property type="molecule type" value="Transcribed_RNA"/>
</dbReference>
<reference evidence="2" key="1">
    <citation type="submission" date="2021-01" db="EMBL/GenBank/DDBJ databases">
        <authorList>
            <person name="Corre E."/>
            <person name="Pelletier E."/>
            <person name="Niang G."/>
            <person name="Scheremetjew M."/>
            <person name="Finn R."/>
            <person name="Kale V."/>
            <person name="Holt S."/>
            <person name="Cochrane G."/>
            <person name="Meng A."/>
            <person name="Brown T."/>
            <person name="Cohen L."/>
        </authorList>
    </citation>
    <scope>NUCLEOTIDE SEQUENCE</scope>
    <source>
        <strain evidence="2">Fehren 1</strain>
    </source>
</reference>
<feature type="compositionally biased region" description="Low complexity" evidence="1">
    <location>
        <begin position="96"/>
        <end position="105"/>
    </location>
</feature>
<evidence type="ECO:0000256" key="1">
    <source>
        <dbReference type="SAM" id="MobiDB-lite"/>
    </source>
</evidence>
<proteinExistence type="predicted"/>
<organism evidence="2">
    <name type="scientific">Favella ehrenbergii</name>
    <dbReference type="NCBI Taxonomy" id="182087"/>
    <lineage>
        <taxon>Eukaryota</taxon>
        <taxon>Sar</taxon>
        <taxon>Alveolata</taxon>
        <taxon>Ciliophora</taxon>
        <taxon>Intramacronucleata</taxon>
        <taxon>Spirotrichea</taxon>
        <taxon>Choreotrichia</taxon>
        <taxon>Tintinnida</taxon>
        <taxon>Xystonellidae</taxon>
        <taxon>Favella</taxon>
    </lineage>
</organism>
<feature type="region of interest" description="Disordered" evidence="1">
    <location>
        <begin position="1"/>
        <end position="105"/>
    </location>
</feature>
<protein>
    <submittedName>
        <fullName evidence="2">Uncharacterized protein</fullName>
    </submittedName>
</protein>
<gene>
    <name evidence="2" type="ORF">FEHR0123_LOCUS10339</name>
</gene>